<feature type="compositionally biased region" description="Polar residues" evidence="1">
    <location>
        <begin position="76"/>
        <end position="94"/>
    </location>
</feature>
<evidence type="ECO:0000313" key="2">
    <source>
        <dbReference type="EMBL" id="JAU76248.1"/>
    </source>
</evidence>
<name>A0A1J3IA16_NOCCA</name>
<feature type="region of interest" description="Disordered" evidence="1">
    <location>
        <begin position="76"/>
        <end position="109"/>
    </location>
</feature>
<feature type="region of interest" description="Disordered" evidence="1">
    <location>
        <begin position="277"/>
        <end position="297"/>
    </location>
</feature>
<reference evidence="2" key="1">
    <citation type="submission" date="2016-07" db="EMBL/GenBank/DDBJ databases">
        <title>De novo transcriptome assembly of four accessions of the metal hyperaccumulator plant Noccaea caerulescens.</title>
        <authorList>
            <person name="Blande D."/>
            <person name="Halimaa P."/>
            <person name="Tervahauta A.I."/>
            <person name="Aarts M.G."/>
            <person name="Karenlampi S.O."/>
        </authorList>
    </citation>
    <scope>NUCLEOTIDE SEQUENCE</scope>
</reference>
<evidence type="ECO:0000256" key="1">
    <source>
        <dbReference type="SAM" id="MobiDB-lite"/>
    </source>
</evidence>
<organism evidence="2">
    <name type="scientific">Noccaea caerulescens</name>
    <name type="common">Alpine penny-cress</name>
    <name type="synonym">Thlaspi caerulescens</name>
    <dbReference type="NCBI Taxonomy" id="107243"/>
    <lineage>
        <taxon>Eukaryota</taxon>
        <taxon>Viridiplantae</taxon>
        <taxon>Streptophyta</taxon>
        <taxon>Embryophyta</taxon>
        <taxon>Tracheophyta</taxon>
        <taxon>Spermatophyta</taxon>
        <taxon>Magnoliopsida</taxon>
        <taxon>eudicotyledons</taxon>
        <taxon>Gunneridae</taxon>
        <taxon>Pentapetalae</taxon>
        <taxon>rosids</taxon>
        <taxon>malvids</taxon>
        <taxon>Brassicales</taxon>
        <taxon>Brassicaceae</taxon>
        <taxon>Coluteocarpeae</taxon>
        <taxon>Noccaea</taxon>
    </lineage>
</organism>
<feature type="region of interest" description="Disordered" evidence="1">
    <location>
        <begin position="406"/>
        <end position="425"/>
    </location>
</feature>
<sequence>MANQQNSPTNSVYGEYDGVSHIQLDVDRLTGHIVSLTDSQKQTETRLDAIDLRFNTMDAKLDSIILMIGKTSAHKNTQAFPNPGSSSTPTQVHSHNLEQNRENPSLGYRSGQLNVANRDSLLKKVEMPTFSGKQPYVWLIELERFFYIGGYDDKEKLDLVALSLDGKVRKWYYWELWHKGFKDWSDFKRRLVLTFSEASENSVIAHHEMPFFDGTDLYVWLEKSERFFRIGKYNDEAKLSLVYLYLDGVARKWFCRRRFLDWSDFKCRLMKKFGPARNDSPSELHLKDESNVSRGDADESVPLVSEAACQGMDSISQTRIEGVREKEPLSQHEAIETGSLLQEEEAIDATELLVTKIAKESSQERESHQHEAISHFQVPVYHLTPSRRPCSESRDVFEELKSATVSTRVHSQSGPEDIPEKSKTHQRFDKLCLRRQKRQGRKKRGMSPKSWMFKFRKGILQRSRSHMDPYQAIARSIIRYAYPCSNAQDGSLWKGYNVNYWRLMRQPRISGLPCKNGLWQHSTASDFRTIHSRPLLITAMKSKSRDMAVSSSWRLRVAVDQLFNTNSALCLWGSSELVLHPSVARSYVKAEQAFLMQQWELPEDFQRCLTLFFATWVCSSLHSCIQYERVTAT</sequence>
<accession>A0A1J3IA16</accession>
<gene>
    <name evidence="2" type="ORF">LE_TR5445_c5_g1_i1_g.20227</name>
</gene>
<evidence type="ECO:0008006" key="3">
    <source>
        <dbReference type="Google" id="ProtNLM"/>
    </source>
</evidence>
<dbReference type="AlphaFoldDB" id="A0A1J3IA16"/>
<feature type="compositionally biased region" description="Basic and acidic residues" evidence="1">
    <location>
        <begin position="280"/>
        <end position="297"/>
    </location>
</feature>
<protein>
    <recommendedName>
        <fullName evidence="3">Retrotransposon gag domain-containing protein</fullName>
    </recommendedName>
</protein>
<proteinExistence type="predicted"/>
<dbReference type="EMBL" id="GEVL01001093">
    <property type="protein sequence ID" value="JAU76248.1"/>
    <property type="molecule type" value="Transcribed_RNA"/>
</dbReference>